<evidence type="ECO:0000256" key="2">
    <source>
        <dbReference type="SAM" id="MobiDB-lite"/>
    </source>
</evidence>
<evidence type="ECO:0000313" key="5">
    <source>
        <dbReference type="EMBL" id="QBR01479.1"/>
    </source>
</evidence>
<name>A0A4P7CYU1_9BURK</name>
<reference evidence="5 6" key="1">
    <citation type="submission" date="2019-03" db="EMBL/GenBank/DDBJ databases">
        <title>Paraburkholderia sp. 7MH5, isolated from subtropical forest soil.</title>
        <authorList>
            <person name="Gao Z.-H."/>
            <person name="Qiu L.-H."/>
        </authorList>
    </citation>
    <scope>NUCLEOTIDE SEQUENCE [LARGE SCALE GENOMIC DNA]</scope>
    <source>
        <strain evidence="5 6">7MH5</strain>
    </source>
</reference>
<comment type="similarity">
    <text evidence="1">Belongs to the GMC oxidoreductase family.</text>
</comment>
<dbReference type="GO" id="GO:0050660">
    <property type="term" value="F:flavin adenine dinucleotide binding"/>
    <property type="evidence" value="ECO:0007669"/>
    <property type="project" value="InterPro"/>
</dbReference>
<accession>A0A4P7CYU1</accession>
<proteinExistence type="inferred from homology"/>
<dbReference type="Gene3D" id="3.50.50.60">
    <property type="entry name" value="FAD/NAD(P)-binding domain"/>
    <property type="match status" value="2"/>
</dbReference>
<feature type="domain" description="Glucose-methanol-choline oxidoreductase N-terminal" evidence="4">
    <location>
        <begin position="397"/>
        <end position="411"/>
    </location>
</feature>
<dbReference type="Gene3D" id="3.30.560.10">
    <property type="entry name" value="Glucose Oxidase, domain 3"/>
    <property type="match status" value="1"/>
</dbReference>
<evidence type="ECO:0000259" key="4">
    <source>
        <dbReference type="PROSITE" id="PS00624"/>
    </source>
</evidence>
<dbReference type="SUPFAM" id="SSF52151">
    <property type="entry name" value="FabD/lysophospholipase-like"/>
    <property type="match status" value="2"/>
</dbReference>
<feature type="region of interest" description="Disordered" evidence="2">
    <location>
        <begin position="108"/>
        <end position="132"/>
    </location>
</feature>
<dbReference type="InterPro" id="IPR012132">
    <property type="entry name" value="GMC_OxRdtase"/>
</dbReference>
<dbReference type="Gene3D" id="3.40.1090.10">
    <property type="entry name" value="Cytosolic phospholipase A2 catalytic domain"/>
    <property type="match status" value="1"/>
</dbReference>
<keyword evidence="6" id="KW-1185">Reference proteome</keyword>
<keyword evidence="3" id="KW-0812">Transmembrane</keyword>
<feature type="transmembrane region" description="Helical" evidence="3">
    <location>
        <begin position="953"/>
        <end position="972"/>
    </location>
</feature>
<gene>
    <name evidence="5" type="ORF">E1956_30295</name>
</gene>
<feature type="transmembrane region" description="Helical" evidence="3">
    <location>
        <begin position="1034"/>
        <end position="1059"/>
    </location>
</feature>
<evidence type="ECO:0000256" key="1">
    <source>
        <dbReference type="ARBA" id="ARBA00010790"/>
    </source>
</evidence>
<dbReference type="InterPro" id="IPR000172">
    <property type="entry name" value="GMC_OxRdtase_N"/>
</dbReference>
<organism evidence="5 6">
    <name type="scientific">Paraburkholderia pallida</name>
    <dbReference type="NCBI Taxonomy" id="2547399"/>
    <lineage>
        <taxon>Bacteria</taxon>
        <taxon>Pseudomonadati</taxon>
        <taxon>Pseudomonadota</taxon>
        <taxon>Betaproteobacteria</taxon>
        <taxon>Burkholderiales</taxon>
        <taxon>Burkholderiaceae</taxon>
        <taxon>Paraburkholderia</taxon>
    </lineage>
</organism>
<dbReference type="Proteomes" id="UP000295727">
    <property type="component" value="Chromosome 3"/>
</dbReference>
<dbReference type="EMBL" id="CP038150">
    <property type="protein sequence ID" value="QBR01479.1"/>
    <property type="molecule type" value="Genomic_DNA"/>
</dbReference>
<feature type="transmembrane region" description="Helical" evidence="3">
    <location>
        <begin position="1065"/>
        <end position="1084"/>
    </location>
</feature>
<dbReference type="InterPro" id="IPR007867">
    <property type="entry name" value="GMC_OxRtase_C"/>
</dbReference>
<keyword evidence="3" id="KW-1133">Transmembrane helix</keyword>
<dbReference type="Pfam" id="PF05199">
    <property type="entry name" value="GMC_oxred_C"/>
    <property type="match status" value="1"/>
</dbReference>
<dbReference type="SUPFAM" id="SSF54373">
    <property type="entry name" value="FAD-linked reductases, C-terminal domain"/>
    <property type="match status" value="1"/>
</dbReference>
<evidence type="ECO:0000256" key="3">
    <source>
        <dbReference type="SAM" id="Phobius"/>
    </source>
</evidence>
<dbReference type="PROSITE" id="PS00624">
    <property type="entry name" value="GMC_OXRED_2"/>
    <property type="match status" value="1"/>
</dbReference>
<dbReference type="InterPro" id="IPR016035">
    <property type="entry name" value="Acyl_Trfase/lysoPLipase"/>
</dbReference>
<protein>
    <recommendedName>
        <fullName evidence="4">Glucose-methanol-choline oxidoreductase N-terminal domain-containing protein</fullName>
    </recommendedName>
</protein>
<dbReference type="KEGG" id="ppai:E1956_30295"/>
<evidence type="ECO:0000313" key="6">
    <source>
        <dbReference type="Proteomes" id="UP000295727"/>
    </source>
</evidence>
<dbReference type="OrthoDB" id="100544at2"/>
<dbReference type="PANTHER" id="PTHR11552">
    <property type="entry name" value="GLUCOSE-METHANOL-CHOLINE GMC OXIDOREDUCTASE"/>
    <property type="match status" value="1"/>
</dbReference>
<sequence>MNPDDPLWKARDPQTTPFDYVIVGSGAGGGPLAARLALNGRRVLLIEAGTDPAIAQPEAQAQPMTRGAPDLAQQQMRQVYAVPAFHASATEDPDMSWEFSVRHYTSTARQQNDSKYNEAKDPSATAPDQQPGGIFYPRAAAIGGCTSHHAMIIIRPNDADWDHIAEFTGDDSWRSQNMQGYFAKIENCLYYAVYRTFAERTLGHVFDFLQWLARVLDPRGQLDPGGHGSAGWQKTSFIDPLVIANIARGDRTFLGVLKDVVLASLENRSAARMFSLALFRLQILQFLDPNVRSPDIQSRAHVSLISIGTDGKRRCGLRDHLLNVKAECPDRLTILNPAHARRIVFERGGNGVPRAIGVEVRIGPYLYAASPRCGSDDDGAPVDLQVFARREVIVCGGAFNTPQLLMLSGIGDAAHLRGMEVMGPCGRDGKTVAQVVPLPGVGQNLQDRYEVSVISEARAPFTTLDGVTFDPGDANDPMLRQWLTDQSGLYSTNGGALAMMMSSTSGACVRSDPDLFIFGLPVAFRGYYWDYSRQLLCRNMSSNETTRNLWSWVILKAYTNNNNGEVRLRSNDPFATPEINFHSFDDTSEGAQDCNSDVDALCDAIQHIRETNRRVSAFTSEVQPGLDKPDYSPTLRQWIKNEAWGHHACGTCRIGHDPWRADPRDLQDPYAVVDSNFRVHGVEGLRIVDTSVFPRIPGYFIVTPTFMISEKAADVLLADSENYPRALEAVEAGAVRARRRSARPEWEEPAHADPARLPEDTVGLALSGGGVRSATFCLGVLQALAKTRRLRDIDFMSSISGGGYIGSFLGKLFTEMPEQERQMPVDRVERTLTNLGSPTIQWLRYNAQYLAGGGRHDTLFDIAVILRNLAAVHVWIGALLFGVLGALHWFVLGCSSFSTLSPVCETAPPQWYGVTLSAWWWLPLWLFVLGVLPPAIGYWLTMMRRPHGDWRPWMPFILWIVMLGCAIYGLTLHDIETWSAVALAVLLLAWFEQQAAGLLLANPPPPGTNAPPIDPGTAQPEDGTTVIRNRLTRLLGAALFGFAVSALFVVVDTLAQALPTSGSRAINWSMAGIAPVLVLLRGITASVLKREVKKAATPAPDQGQTFVGGIVQDVLLALIAFTLAFVLFLFLDLLVYLAFSLDTTTARFCVVAALLISAVKGRALLFLNLSSLQHSYAEKLVRTYLGASNDARVNPPGVSKPVPVGVSDLGDDVPFDEYHPERHGGPLHLISTCLNNTVDPLSGNQLRDDKGMPMCVGPAGISAGRRFHALWGARDAKQTPVRAAPIVPVRVGPNPNDFHALARADGGPVSVERLSLGQWMAISGAAATTGLGRNTKLAESLLLGLLNFRIGYWWNSGIAAGERPGRYPPALWRRLKSLPSALFTLQAKLLDEWRAYFEGPSAQMWYLSDGGHFDNTGIYELLRRRLPLIVAVDAGADPTYCFDSLALLTRQVRYDFCATITWLDPRAVRAKLPRRKFGWSAFERGANEPKLPDWIKLLLDPEAIGAFSELKRDGPRCAALACITYTNQPDRPSWLLYVKPSIGIGPPNDVSTYAETFTAFPQETTVDQFFNDSQWEAYRELGYCAGMSLFGKRPES</sequence>
<keyword evidence="3" id="KW-0472">Membrane</keyword>
<dbReference type="PANTHER" id="PTHR11552:SF213">
    <property type="entry name" value="DEHYDROGENASE, PUTATIVE-RELATED"/>
    <property type="match status" value="1"/>
</dbReference>
<dbReference type="Pfam" id="PF00732">
    <property type="entry name" value="GMC_oxred_N"/>
    <property type="match status" value="1"/>
</dbReference>
<dbReference type="InterPro" id="IPR036188">
    <property type="entry name" value="FAD/NAD-bd_sf"/>
</dbReference>
<feature type="transmembrane region" description="Helical" evidence="3">
    <location>
        <begin position="918"/>
        <end position="941"/>
    </location>
</feature>
<feature type="transmembrane region" description="Helical" evidence="3">
    <location>
        <begin position="869"/>
        <end position="891"/>
    </location>
</feature>
<dbReference type="RefSeq" id="WP_134756162.1">
    <property type="nucleotide sequence ID" value="NZ_CP038150.1"/>
</dbReference>
<dbReference type="SUPFAM" id="SSF51905">
    <property type="entry name" value="FAD/NAD(P)-binding domain"/>
    <property type="match status" value="1"/>
</dbReference>
<dbReference type="GO" id="GO:0016614">
    <property type="term" value="F:oxidoreductase activity, acting on CH-OH group of donors"/>
    <property type="evidence" value="ECO:0007669"/>
    <property type="project" value="InterPro"/>
</dbReference>
<feature type="transmembrane region" description="Helical" evidence="3">
    <location>
        <begin position="1114"/>
        <end position="1139"/>
    </location>
</feature>